<dbReference type="Gene3D" id="3.40.50.10610">
    <property type="entry name" value="ABC-type transport auxiliary lipoprotein component"/>
    <property type="match status" value="1"/>
</dbReference>
<reference evidence="2 3" key="1">
    <citation type="submission" date="2023-03" db="EMBL/GenBank/DDBJ databases">
        <title>Draft assemblies of triclosan tolerant bacteria isolated from returned activated sludge.</title>
        <authorList>
            <person name="Van Hamelsveld S."/>
        </authorList>
    </citation>
    <scope>NUCLEOTIDE SEQUENCE [LARGE SCALE GENOMIC DNA]</scope>
    <source>
        <strain evidence="2 3">GW210010_S58</strain>
    </source>
</reference>
<organism evidence="2 3">
    <name type="scientific">Cupriavidus basilensis</name>
    <dbReference type="NCBI Taxonomy" id="68895"/>
    <lineage>
        <taxon>Bacteria</taxon>
        <taxon>Pseudomonadati</taxon>
        <taxon>Pseudomonadota</taxon>
        <taxon>Betaproteobacteria</taxon>
        <taxon>Burkholderiales</taxon>
        <taxon>Burkholderiaceae</taxon>
        <taxon>Cupriavidus</taxon>
    </lineage>
</organism>
<dbReference type="InterPro" id="IPR005586">
    <property type="entry name" value="ABC_trans_aux"/>
</dbReference>
<proteinExistence type="predicted"/>
<feature type="domain" description="ABC-type transport auxiliary lipoprotein component" evidence="1">
    <location>
        <begin position="60"/>
        <end position="213"/>
    </location>
</feature>
<evidence type="ECO:0000313" key="3">
    <source>
        <dbReference type="Proteomes" id="UP001216674"/>
    </source>
</evidence>
<dbReference type="EMBL" id="JARJLM010000583">
    <property type="protein sequence ID" value="MDF3838395.1"/>
    <property type="molecule type" value="Genomic_DNA"/>
</dbReference>
<gene>
    <name evidence="2" type="ORF">P3W85_36510</name>
</gene>
<sequence length="221" mass="23410">MMNRQIPSPSSARPLARLASRARPAALPAVLLAVLLAGCASPDPRYYTLAQGPDTAAGQAAAPARPPQAQPLWIEVAPVRVPERLNRPQLVVRDGKDSGELKLIDLARWSAPLPDELRDALSQQLQARLGAVDTYQQGLSGVEPVYRITTEVVRLDADVGQRAGAVINWTVRRLPDGKVSAGRTQSELPAPGAIDGVVAAYRQIVASAAADIAAGVEGLRR</sequence>
<accession>A0ABT6B0I0</accession>
<protein>
    <submittedName>
        <fullName evidence="2">PqiC family protein</fullName>
    </submittedName>
</protein>
<keyword evidence="3" id="KW-1185">Reference proteome</keyword>
<evidence type="ECO:0000259" key="1">
    <source>
        <dbReference type="Pfam" id="PF03886"/>
    </source>
</evidence>
<dbReference type="Pfam" id="PF03886">
    <property type="entry name" value="ABC_trans_aux"/>
    <property type="match status" value="1"/>
</dbReference>
<dbReference type="Proteomes" id="UP001216674">
    <property type="component" value="Unassembled WGS sequence"/>
</dbReference>
<name>A0ABT6B0I0_9BURK</name>
<evidence type="ECO:0000313" key="2">
    <source>
        <dbReference type="EMBL" id="MDF3838395.1"/>
    </source>
</evidence>
<dbReference type="SUPFAM" id="SSF159594">
    <property type="entry name" value="XCC0632-like"/>
    <property type="match status" value="1"/>
</dbReference>
<comment type="caution">
    <text evidence="2">The sequence shown here is derived from an EMBL/GenBank/DDBJ whole genome shotgun (WGS) entry which is preliminary data.</text>
</comment>